<dbReference type="Proteomes" id="UP000028012">
    <property type="component" value="Unassembled WGS sequence"/>
</dbReference>
<dbReference type="RefSeq" id="WP_042821937.1">
    <property type="nucleotide sequence ID" value="NZ_CP053649.1"/>
</dbReference>
<dbReference type="InterPro" id="IPR000086">
    <property type="entry name" value="NUDIX_hydrolase_dom"/>
</dbReference>
<name>A0A098Q1G1_9XANT</name>
<evidence type="ECO:0000313" key="2">
    <source>
        <dbReference type="Proteomes" id="UP000028012"/>
    </source>
</evidence>
<accession>A0A098Q1G1</accession>
<comment type="caution">
    <text evidence="1">The sequence shown here is derived from an EMBL/GenBank/DDBJ whole genome shotgun (WGS) entry which is preliminary data.</text>
</comment>
<dbReference type="Gene3D" id="3.90.79.10">
    <property type="entry name" value="Nucleoside Triphosphate Pyrophosphohydrolase"/>
    <property type="match status" value="1"/>
</dbReference>
<dbReference type="PANTHER" id="PTHR35175:SF2">
    <property type="entry name" value="DUF1289 DOMAIN-CONTAINING PROTEIN"/>
    <property type="match status" value="1"/>
</dbReference>
<dbReference type="GO" id="GO:0010945">
    <property type="term" value="F:coenzyme A diphosphatase activity"/>
    <property type="evidence" value="ECO:0007669"/>
    <property type="project" value="InterPro"/>
</dbReference>
<dbReference type="eggNOG" id="COG0494">
    <property type="taxonomic scope" value="Bacteria"/>
</dbReference>
<dbReference type="InterPro" id="IPR015797">
    <property type="entry name" value="NUDIX_hydrolase-like_dom_sf"/>
</dbReference>
<sequence length="273" mass="29571">MSGNDVGSDADPGFAAGSLPSPCIGVCSLDAQSHCVGCLRSLDEIARWMSMSDAERQEYLHTVLPARALTTRLPEYAQLRRALYPLDTAPAGPGWNHAELIDLTDGDASAEAAVLCGLVPREQGTTVLLTRRTDSLRHHAGQVSFPGGRMEPSDADAAAAALRESCEEIALGAQHVHAIGYLDPFVTVSGFRVTPVVAVIDPAFVAVPQPDEVAEVFEVPLAYLMDPDNLRSVELEFRGRPRRVLEYDWPAHRIWGATAAILLNLRRRLEQVA</sequence>
<protein>
    <submittedName>
        <fullName evidence="1">DNA mismatch repair protein MutT</fullName>
    </submittedName>
</protein>
<dbReference type="PANTHER" id="PTHR35175">
    <property type="entry name" value="DUF1289 DOMAIN-CONTAINING PROTEIN"/>
    <property type="match status" value="1"/>
</dbReference>
<organism evidence="1 2">
    <name type="scientific">Xanthomonas axonopodis pv. vasculorum</name>
    <dbReference type="NCBI Taxonomy" id="325777"/>
    <lineage>
        <taxon>Bacteria</taxon>
        <taxon>Pseudomonadati</taxon>
        <taxon>Pseudomonadota</taxon>
        <taxon>Gammaproteobacteria</taxon>
        <taxon>Lysobacterales</taxon>
        <taxon>Lysobacteraceae</taxon>
        <taxon>Xanthomonas</taxon>
    </lineage>
</organism>
<dbReference type="CDD" id="cd03426">
    <property type="entry name" value="NUDIX_CoAse_Nudt7"/>
    <property type="match status" value="1"/>
</dbReference>
<dbReference type="Pfam" id="PF06945">
    <property type="entry name" value="DUF1289"/>
    <property type="match status" value="1"/>
</dbReference>
<dbReference type="NCBIfam" id="NF007980">
    <property type="entry name" value="PRK10707.1"/>
    <property type="match status" value="1"/>
</dbReference>
<dbReference type="Pfam" id="PF00293">
    <property type="entry name" value="NUDIX"/>
    <property type="match status" value="1"/>
</dbReference>
<evidence type="ECO:0000313" key="1">
    <source>
        <dbReference type="EMBL" id="KGE52703.1"/>
    </source>
</evidence>
<dbReference type="eggNOG" id="COG3313">
    <property type="taxonomic scope" value="Bacteria"/>
</dbReference>
<gene>
    <name evidence="1" type="ORF">GW15_0207115</name>
</gene>
<dbReference type="PROSITE" id="PS51462">
    <property type="entry name" value="NUDIX"/>
    <property type="match status" value="1"/>
</dbReference>
<dbReference type="HOGENOM" id="CLU_040940_5_1_6"/>
<reference evidence="1 2" key="1">
    <citation type="submission" date="2014-09" db="EMBL/GenBank/DDBJ databases">
        <title>A draft genome sequence for Xanthomonas axonopodis pv. vasculorum NCPPB 900.</title>
        <authorList>
            <person name="Harrison J."/>
            <person name="Studholme D.J."/>
        </authorList>
    </citation>
    <scope>NUCLEOTIDE SEQUENCE [LARGE SCALE GENOMIC DNA]</scope>
    <source>
        <strain evidence="1 2">NCPPB 900</strain>
    </source>
</reference>
<proteinExistence type="predicted"/>
<dbReference type="GeneID" id="58002709"/>
<dbReference type="AlphaFoldDB" id="A0A098Q1G1"/>
<dbReference type="InterPro" id="IPR045121">
    <property type="entry name" value="CoAse"/>
</dbReference>
<dbReference type="STRING" id="325777.GW15_0207115"/>
<dbReference type="InterPro" id="IPR010710">
    <property type="entry name" value="DUF1289"/>
</dbReference>
<dbReference type="EMBL" id="JPHD02000057">
    <property type="protein sequence ID" value="KGE52703.1"/>
    <property type="molecule type" value="Genomic_DNA"/>
</dbReference>
<dbReference type="SUPFAM" id="SSF55811">
    <property type="entry name" value="Nudix"/>
    <property type="match status" value="1"/>
</dbReference>